<dbReference type="Gene3D" id="3.30.1600.10">
    <property type="entry name" value="SIR2/SIRT2 'Small Domain"/>
    <property type="match status" value="1"/>
</dbReference>
<evidence type="ECO:0000256" key="2">
    <source>
        <dbReference type="ARBA" id="ARBA00006924"/>
    </source>
</evidence>
<keyword evidence="4" id="KW-0520">NAD</keyword>
<evidence type="ECO:0000256" key="1">
    <source>
        <dbReference type="ARBA" id="ARBA00004173"/>
    </source>
</evidence>
<evidence type="ECO:0000259" key="7">
    <source>
        <dbReference type="PROSITE" id="PS50305"/>
    </source>
</evidence>
<dbReference type="SUPFAM" id="SSF52467">
    <property type="entry name" value="DHS-like NAD/FAD-binding domain"/>
    <property type="match status" value="1"/>
</dbReference>
<keyword evidence="9" id="KW-1185">Reference proteome</keyword>
<keyword evidence="3" id="KW-0808">Transferase</keyword>
<dbReference type="InterPro" id="IPR026591">
    <property type="entry name" value="Sirtuin_cat_small_dom_sf"/>
</dbReference>
<dbReference type="Gene3D" id="3.40.50.1220">
    <property type="entry name" value="TPP-binding domain"/>
    <property type="match status" value="1"/>
</dbReference>
<comment type="similarity">
    <text evidence="2">Belongs to the sirtuin family. Class I subfamily.</text>
</comment>
<proteinExistence type="inferred from homology"/>
<dbReference type="EMBL" id="JAEVFJ010000035">
    <property type="protein sequence ID" value="KAH8091653.1"/>
    <property type="molecule type" value="Genomic_DNA"/>
</dbReference>
<dbReference type="InterPro" id="IPR050134">
    <property type="entry name" value="NAD-dep_sirtuin_deacylases"/>
</dbReference>
<evidence type="ECO:0000256" key="4">
    <source>
        <dbReference type="ARBA" id="ARBA00023027"/>
    </source>
</evidence>
<evidence type="ECO:0000256" key="3">
    <source>
        <dbReference type="ARBA" id="ARBA00022679"/>
    </source>
</evidence>
<accession>A0A8K0UIE7</accession>
<evidence type="ECO:0000256" key="6">
    <source>
        <dbReference type="PROSITE-ProRule" id="PRU00236"/>
    </source>
</evidence>
<dbReference type="AlphaFoldDB" id="A0A8K0UIE7"/>
<keyword evidence="5" id="KW-0496">Mitochondrion</keyword>
<comment type="caution">
    <text evidence="8">The sequence shown here is derived from an EMBL/GenBank/DDBJ whole genome shotgun (WGS) entry which is preliminary data.</text>
</comment>
<dbReference type="PANTHER" id="PTHR11085:SF10">
    <property type="entry name" value="NAD-DEPENDENT PROTEIN DEACYLASE SIRTUIN-5, MITOCHONDRIAL-RELATED"/>
    <property type="match status" value="1"/>
</dbReference>
<dbReference type="GO" id="GO:0017136">
    <property type="term" value="F:histone deacetylase activity, NAD-dependent"/>
    <property type="evidence" value="ECO:0007669"/>
    <property type="project" value="TreeGrafter"/>
</dbReference>
<dbReference type="PROSITE" id="PS50305">
    <property type="entry name" value="SIRTUIN"/>
    <property type="match status" value="1"/>
</dbReference>
<dbReference type="InterPro" id="IPR029035">
    <property type="entry name" value="DHS-like_NAD/FAD-binding_dom"/>
</dbReference>
<comment type="caution">
    <text evidence="6">Lacks conserved residue(s) required for the propagation of feature annotation.</text>
</comment>
<comment type="subcellular location">
    <subcellularLocation>
        <location evidence="1">Mitochondrion</location>
    </subcellularLocation>
</comment>
<dbReference type="InterPro" id="IPR026590">
    <property type="entry name" value="Ssirtuin_cat_dom"/>
</dbReference>
<gene>
    <name evidence="8" type="ORF">BXZ70DRAFT_898623</name>
</gene>
<dbReference type="OrthoDB" id="424302at2759"/>
<name>A0A8K0UIE7_9AGAR</name>
<organism evidence="8 9">
    <name type="scientific">Cristinia sonorae</name>
    <dbReference type="NCBI Taxonomy" id="1940300"/>
    <lineage>
        <taxon>Eukaryota</taxon>
        <taxon>Fungi</taxon>
        <taxon>Dikarya</taxon>
        <taxon>Basidiomycota</taxon>
        <taxon>Agaricomycotina</taxon>
        <taxon>Agaricomycetes</taxon>
        <taxon>Agaricomycetidae</taxon>
        <taxon>Agaricales</taxon>
        <taxon>Pleurotineae</taxon>
        <taxon>Stephanosporaceae</taxon>
        <taxon>Cristinia</taxon>
    </lineage>
</organism>
<sequence length="356" mass="39605">MRVSVPTIPQAILSAAELSSNAAKTTPAEAAQRIAEFFSPGNVAVITGAGVSVDSGIRAYRGVKGRYLNPNYKPIFYHELMDPSPKGFAYRQRYWYASYLGYLPVREALPNPTHYALAALQYKDVVPNLITQNVDGLHHKALAKVWTKRQMEERMLELHGTLHNVHCSHGHVTDRDTFQDWLSATNPQWKAFADNLEATGQKPRTNPDGDVVLEGVSYDDFVVPECPTCLMEGRHNRTQKPELIFFGESIRPEVRTRSYEDITSSSRLFILGTTLATFSAFRLLKHALDLHKPVLMLNLGPTRADGLSGVEKIEMESGEVMREVVRNVLGSDDATVNEMLVSGVIKPPPEDGEIDS</sequence>
<dbReference type="Pfam" id="PF02146">
    <property type="entry name" value="SIR2"/>
    <property type="match status" value="1"/>
</dbReference>
<dbReference type="PANTHER" id="PTHR11085">
    <property type="entry name" value="NAD-DEPENDENT PROTEIN DEACYLASE SIRTUIN-5, MITOCHONDRIAL-RELATED"/>
    <property type="match status" value="1"/>
</dbReference>
<protein>
    <submittedName>
        <fullName evidence="8">DHS-like NAD/FAD-binding domain-containing protein</fullName>
    </submittedName>
</protein>
<dbReference type="GO" id="GO:0070403">
    <property type="term" value="F:NAD+ binding"/>
    <property type="evidence" value="ECO:0007669"/>
    <property type="project" value="InterPro"/>
</dbReference>
<evidence type="ECO:0000313" key="9">
    <source>
        <dbReference type="Proteomes" id="UP000813824"/>
    </source>
</evidence>
<evidence type="ECO:0000313" key="8">
    <source>
        <dbReference type="EMBL" id="KAH8091653.1"/>
    </source>
</evidence>
<evidence type="ECO:0000256" key="5">
    <source>
        <dbReference type="ARBA" id="ARBA00023128"/>
    </source>
</evidence>
<reference evidence="8" key="1">
    <citation type="journal article" date="2021" name="New Phytol.">
        <title>Evolutionary innovations through gain and loss of genes in the ectomycorrhizal Boletales.</title>
        <authorList>
            <person name="Wu G."/>
            <person name="Miyauchi S."/>
            <person name="Morin E."/>
            <person name="Kuo A."/>
            <person name="Drula E."/>
            <person name="Varga T."/>
            <person name="Kohler A."/>
            <person name="Feng B."/>
            <person name="Cao Y."/>
            <person name="Lipzen A."/>
            <person name="Daum C."/>
            <person name="Hundley H."/>
            <person name="Pangilinan J."/>
            <person name="Johnson J."/>
            <person name="Barry K."/>
            <person name="LaButti K."/>
            <person name="Ng V."/>
            <person name="Ahrendt S."/>
            <person name="Min B."/>
            <person name="Choi I.G."/>
            <person name="Park H."/>
            <person name="Plett J.M."/>
            <person name="Magnuson J."/>
            <person name="Spatafora J.W."/>
            <person name="Nagy L.G."/>
            <person name="Henrissat B."/>
            <person name="Grigoriev I.V."/>
            <person name="Yang Z.L."/>
            <person name="Xu J."/>
            <person name="Martin F.M."/>
        </authorList>
    </citation>
    <scope>NUCLEOTIDE SEQUENCE</scope>
    <source>
        <strain evidence="8">KKN 215</strain>
    </source>
</reference>
<dbReference type="GO" id="GO:0005739">
    <property type="term" value="C:mitochondrion"/>
    <property type="evidence" value="ECO:0007669"/>
    <property type="project" value="UniProtKB-SubCell"/>
</dbReference>
<dbReference type="InterPro" id="IPR003000">
    <property type="entry name" value="Sirtuin"/>
</dbReference>
<dbReference type="Proteomes" id="UP000813824">
    <property type="component" value="Unassembled WGS sequence"/>
</dbReference>
<feature type="domain" description="Deacetylase sirtuin-type" evidence="7">
    <location>
        <begin position="20"/>
        <end position="331"/>
    </location>
</feature>